<keyword evidence="2" id="KW-0645">Protease</keyword>
<proteinExistence type="inferred from homology"/>
<dbReference type="InterPro" id="IPR029062">
    <property type="entry name" value="Class_I_gatase-like"/>
</dbReference>
<name>A0A1H9DHD1_9SPIR</name>
<dbReference type="SUPFAM" id="SSF52317">
    <property type="entry name" value="Class I glutamine amidotransferase-like"/>
    <property type="match status" value="1"/>
</dbReference>
<evidence type="ECO:0000256" key="1">
    <source>
        <dbReference type="ARBA" id="ARBA00006534"/>
    </source>
</evidence>
<dbReference type="Pfam" id="PF03575">
    <property type="entry name" value="Peptidase_S51"/>
    <property type="match status" value="1"/>
</dbReference>
<dbReference type="GO" id="GO:0006508">
    <property type="term" value="P:proteolysis"/>
    <property type="evidence" value="ECO:0007669"/>
    <property type="project" value="UniProtKB-KW"/>
</dbReference>
<evidence type="ECO:0000256" key="3">
    <source>
        <dbReference type="ARBA" id="ARBA00022801"/>
    </source>
</evidence>
<keyword evidence="3" id="KW-0378">Hydrolase</keyword>
<keyword evidence="4" id="KW-0720">Serine protease</keyword>
<reference evidence="5 6" key="1">
    <citation type="submission" date="2016-10" db="EMBL/GenBank/DDBJ databases">
        <authorList>
            <person name="de Groot N.N."/>
        </authorList>
    </citation>
    <scope>NUCLEOTIDE SEQUENCE [LARGE SCALE GENOMIC DNA]</scope>
    <source>
        <strain evidence="5 6">B25</strain>
    </source>
</reference>
<dbReference type="AlphaFoldDB" id="A0A1H9DHD1"/>
<sequence length="211" mass="23736">MNAKLLGVFSGFPTHHFTDEIAEVLRENLGERKCLVFISADPENYTQNDDDKDGMHQMLAERGLGFAEHHVIDRRTNAETASKLVQQADCIWLMGGEVTWQMKLIQDLNLAPEILASHAVILGVSAGSMNMGPYVAEVWESKTMYKGLGLTDVIIKAHYKPDEWFVPSLKEMSMVRPIIAMEDESAIFINSDKTWRLGKMHKVDKGEITSL</sequence>
<keyword evidence="6" id="KW-1185">Reference proteome</keyword>
<dbReference type="Gene3D" id="3.40.50.880">
    <property type="match status" value="1"/>
</dbReference>
<dbReference type="GO" id="GO:0008236">
    <property type="term" value="F:serine-type peptidase activity"/>
    <property type="evidence" value="ECO:0007669"/>
    <property type="project" value="UniProtKB-KW"/>
</dbReference>
<comment type="similarity">
    <text evidence="1">Belongs to the peptidase S51 family.</text>
</comment>
<dbReference type="Proteomes" id="UP000182360">
    <property type="component" value="Unassembled WGS sequence"/>
</dbReference>
<evidence type="ECO:0000313" key="5">
    <source>
        <dbReference type="EMBL" id="SEQ12193.1"/>
    </source>
</evidence>
<organism evidence="5 6">
    <name type="scientific">Treponema bryantii</name>
    <dbReference type="NCBI Taxonomy" id="163"/>
    <lineage>
        <taxon>Bacteria</taxon>
        <taxon>Pseudomonadati</taxon>
        <taxon>Spirochaetota</taxon>
        <taxon>Spirochaetia</taxon>
        <taxon>Spirochaetales</taxon>
        <taxon>Treponemataceae</taxon>
        <taxon>Treponema</taxon>
    </lineage>
</organism>
<evidence type="ECO:0000313" key="6">
    <source>
        <dbReference type="Proteomes" id="UP000182360"/>
    </source>
</evidence>
<protein>
    <submittedName>
        <fullName evidence="5">Peptidase family S51</fullName>
    </submittedName>
</protein>
<dbReference type="OrthoDB" id="3373764at2"/>
<evidence type="ECO:0000256" key="2">
    <source>
        <dbReference type="ARBA" id="ARBA00022670"/>
    </source>
</evidence>
<dbReference type="RefSeq" id="WP_074641828.1">
    <property type="nucleotide sequence ID" value="NZ_FOFU01000002.1"/>
</dbReference>
<dbReference type="EMBL" id="FOFU01000002">
    <property type="protein sequence ID" value="SEQ12193.1"/>
    <property type="molecule type" value="Genomic_DNA"/>
</dbReference>
<accession>A0A1H9DHD1</accession>
<gene>
    <name evidence="5" type="ORF">SAMN04487977_102556</name>
</gene>
<dbReference type="InterPro" id="IPR005320">
    <property type="entry name" value="Peptidase_S51"/>
</dbReference>
<evidence type="ECO:0000256" key="4">
    <source>
        <dbReference type="ARBA" id="ARBA00022825"/>
    </source>
</evidence>